<feature type="transmembrane region" description="Helical" evidence="10">
    <location>
        <begin position="54"/>
        <end position="75"/>
    </location>
</feature>
<protein>
    <recommendedName>
        <fullName evidence="10">Palmitoyltransferase</fullName>
        <ecNumber evidence="10">2.3.1.225</ecNumber>
    </recommendedName>
</protein>
<dbReference type="GO" id="GO:0006612">
    <property type="term" value="P:protein targeting to membrane"/>
    <property type="evidence" value="ECO:0000318"/>
    <property type="project" value="GO_Central"/>
</dbReference>
<organism evidence="13 14">
    <name type="scientific">Trichomonas vaginalis (strain ATCC PRA-98 / G3)</name>
    <dbReference type="NCBI Taxonomy" id="412133"/>
    <lineage>
        <taxon>Eukaryota</taxon>
        <taxon>Metamonada</taxon>
        <taxon>Parabasalia</taxon>
        <taxon>Trichomonadida</taxon>
        <taxon>Trichomonadidae</taxon>
        <taxon>Trichomonas</taxon>
    </lineage>
</organism>
<reference evidence="13" key="2">
    <citation type="journal article" date="2007" name="Science">
        <title>Draft genome sequence of the sexually transmitted pathogen Trichomonas vaginalis.</title>
        <authorList>
            <person name="Carlton J.M."/>
            <person name="Hirt R.P."/>
            <person name="Silva J.C."/>
            <person name="Delcher A.L."/>
            <person name="Schatz M."/>
            <person name="Zhao Q."/>
            <person name="Wortman J.R."/>
            <person name="Bidwell S.L."/>
            <person name="Alsmark U.C.M."/>
            <person name="Besteiro S."/>
            <person name="Sicheritz-Ponten T."/>
            <person name="Noel C.J."/>
            <person name="Dacks J.B."/>
            <person name="Foster P.G."/>
            <person name="Simillion C."/>
            <person name="Van de Peer Y."/>
            <person name="Miranda-Saavedra D."/>
            <person name="Barton G.J."/>
            <person name="Westrop G.D."/>
            <person name="Mueller S."/>
            <person name="Dessi D."/>
            <person name="Fiori P.L."/>
            <person name="Ren Q."/>
            <person name="Paulsen I."/>
            <person name="Zhang H."/>
            <person name="Bastida-Corcuera F.D."/>
            <person name="Simoes-Barbosa A."/>
            <person name="Brown M.T."/>
            <person name="Hayes R.D."/>
            <person name="Mukherjee M."/>
            <person name="Okumura C.Y."/>
            <person name="Schneider R."/>
            <person name="Smith A.J."/>
            <person name="Vanacova S."/>
            <person name="Villalvazo M."/>
            <person name="Haas B.J."/>
            <person name="Pertea M."/>
            <person name="Feldblyum T.V."/>
            <person name="Utterback T.R."/>
            <person name="Shu C.L."/>
            <person name="Osoegawa K."/>
            <person name="de Jong P.J."/>
            <person name="Hrdy I."/>
            <person name="Horvathova L."/>
            <person name="Zubacova Z."/>
            <person name="Dolezal P."/>
            <person name="Malik S.B."/>
            <person name="Logsdon J.M. Jr."/>
            <person name="Henze K."/>
            <person name="Gupta A."/>
            <person name="Wang C.C."/>
            <person name="Dunne R.L."/>
            <person name="Upcroft J.A."/>
            <person name="Upcroft P."/>
            <person name="White O."/>
            <person name="Salzberg S.L."/>
            <person name="Tang P."/>
            <person name="Chiu C.-H."/>
            <person name="Lee Y.-S."/>
            <person name="Embley T.M."/>
            <person name="Coombs G.H."/>
            <person name="Mottram J.C."/>
            <person name="Tachezy J."/>
            <person name="Fraser-Liggett C.M."/>
            <person name="Johnson P.J."/>
        </authorList>
    </citation>
    <scope>NUCLEOTIDE SEQUENCE [LARGE SCALE GENOMIC DNA]</scope>
    <source>
        <strain evidence="13">G3</strain>
    </source>
</reference>
<feature type="region of interest" description="Disordered" evidence="11">
    <location>
        <begin position="340"/>
        <end position="362"/>
    </location>
</feature>
<reference evidence="13" key="1">
    <citation type="submission" date="2006-10" db="EMBL/GenBank/DDBJ databases">
        <authorList>
            <person name="Amadeo P."/>
            <person name="Zhao Q."/>
            <person name="Wortman J."/>
            <person name="Fraser-Liggett C."/>
            <person name="Carlton J."/>
        </authorList>
    </citation>
    <scope>NUCLEOTIDE SEQUENCE</scope>
    <source>
        <strain evidence="13">G3</strain>
    </source>
</reference>
<accession>A2FPM5</accession>
<feature type="transmembrane region" description="Helical" evidence="10">
    <location>
        <begin position="178"/>
        <end position="204"/>
    </location>
</feature>
<dbReference type="PANTHER" id="PTHR22883">
    <property type="entry name" value="ZINC FINGER DHHC DOMAIN CONTAINING PROTEIN"/>
    <property type="match status" value="1"/>
</dbReference>
<feature type="transmembrane region" description="Helical" evidence="10">
    <location>
        <begin position="87"/>
        <end position="106"/>
    </location>
</feature>
<dbReference type="KEGG" id="tva:4750867"/>
<dbReference type="InParanoid" id="A2FPM5"/>
<keyword evidence="14" id="KW-1185">Reference proteome</keyword>
<keyword evidence="3 10" id="KW-0812">Transmembrane</keyword>
<dbReference type="PROSITE" id="PS50216">
    <property type="entry name" value="DHHC"/>
    <property type="match status" value="1"/>
</dbReference>
<evidence type="ECO:0000256" key="11">
    <source>
        <dbReference type="SAM" id="MobiDB-lite"/>
    </source>
</evidence>
<dbReference type="AlphaFoldDB" id="A2FPM5"/>
<evidence type="ECO:0000256" key="3">
    <source>
        <dbReference type="ARBA" id="ARBA00022692"/>
    </source>
</evidence>
<keyword evidence="7" id="KW-0449">Lipoprotein</keyword>
<dbReference type="Proteomes" id="UP000001542">
    <property type="component" value="Unassembled WGS sequence"/>
</dbReference>
<dbReference type="VEuPathDB" id="TrichDB:TVAGG3_0880390"/>
<dbReference type="EMBL" id="DS113928">
    <property type="protein sequence ID" value="EAX93149.1"/>
    <property type="molecule type" value="Genomic_DNA"/>
</dbReference>
<sequence length="362" mass="42695">MHKNGFVGKTYRFITNIFPNFIRKVFCRCLPQNEENVRDGCIGPGSPFKYSIAVFFYIIYIFFIIVYLGSVYPHISDIYSYPQFHRFFSIWVLPWTCVCFLIFQIADPGVINAKNVNGYLKMYPFDDVMYRPNICPTQHIPIVSRSRYDRWTKRRIAVYDHYCPWVCAPIGERTRRVFLAFLFFTVQASVYYTLGYFLTLRYLITTMNGWPEPNVTLFDKVTNCITVCVSLWPYLSCAFFALFVIGLSLFIFMCIQVLTISRNETQIETAKLKYLRKKKLIQKNPYNIGFIKNWKQVLFPPKIPLCDPYVPDIDENEILYITGLLLLPDEKNPDIMTVQKSTWSLKPKESEKKDDDQKQKKE</sequence>
<feature type="compositionally biased region" description="Basic and acidic residues" evidence="11">
    <location>
        <begin position="346"/>
        <end position="362"/>
    </location>
</feature>
<comment type="domain">
    <text evidence="10">The DHHC domain is required for palmitoyltransferase activity.</text>
</comment>
<dbReference type="InterPro" id="IPR001594">
    <property type="entry name" value="Palmitoyltrfase_DHHC"/>
</dbReference>
<evidence type="ECO:0000313" key="13">
    <source>
        <dbReference type="EMBL" id="EAX93149.1"/>
    </source>
</evidence>
<keyword evidence="4 10" id="KW-1133">Transmembrane helix</keyword>
<dbReference type="GO" id="GO:0005783">
    <property type="term" value="C:endoplasmic reticulum"/>
    <property type="evidence" value="ECO:0000318"/>
    <property type="project" value="GO_Central"/>
</dbReference>
<evidence type="ECO:0000256" key="4">
    <source>
        <dbReference type="ARBA" id="ARBA00022989"/>
    </source>
</evidence>
<comment type="similarity">
    <text evidence="10">Belongs to the DHHC palmitoyltransferase family.</text>
</comment>
<evidence type="ECO:0000256" key="1">
    <source>
        <dbReference type="ARBA" id="ARBA00004127"/>
    </source>
</evidence>
<dbReference type="GO" id="GO:0019706">
    <property type="term" value="F:protein-cysteine S-palmitoyltransferase activity"/>
    <property type="evidence" value="ECO:0000318"/>
    <property type="project" value="GO_Central"/>
</dbReference>
<evidence type="ECO:0000256" key="2">
    <source>
        <dbReference type="ARBA" id="ARBA00022679"/>
    </source>
</evidence>
<dbReference type="PANTHER" id="PTHR22883:SF43">
    <property type="entry name" value="PALMITOYLTRANSFERASE APP"/>
    <property type="match status" value="1"/>
</dbReference>
<proteinExistence type="inferred from homology"/>
<evidence type="ECO:0000256" key="6">
    <source>
        <dbReference type="ARBA" id="ARBA00023139"/>
    </source>
</evidence>
<evidence type="ECO:0000256" key="7">
    <source>
        <dbReference type="ARBA" id="ARBA00023288"/>
    </source>
</evidence>
<dbReference type="VEuPathDB" id="TrichDB:TVAG_302890"/>
<keyword evidence="2 10" id="KW-0808">Transferase</keyword>
<name>A2FPM5_TRIV3</name>
<dbReference type="InterPro" id="IPR039859">
    <property type="entry name" value="PFA4/ZDH16/20/ERF2-like"/>
</dbReference>
<evidence type="ECO:0000256" key="9">
    <source>
        <dbReference type="ARBA" id="ARBA00048048"/>
    </source>
</evidence>
<dbReference type="OrthoDB" id="331948at2759"/>
<evidence type="ECO:0000256" key="8">
    <source>
        <dbReference type="ARBA" id="ARBA00023315"/>
    </source>
</evidence>
<dbReference type="FunCoup" id="A2FPM5">
    <property type="interactions" value="272"/>
</dbReference>
<evidence type="ECO:0000256" key="5">
    <source>
        <dbReference type="ARBA" id="ARBA00023136"/>
    </source>
</evidence>
<dbReference type="RefSeq" id="XP_001306079.1">
    <property type="nucleotide sequence ID" value="XM_001306078.1"/>
</dbReference>
<evidence type="ECO:0000313" key="14">
    <source>
        <dbReference type="Proteomes" id="UP000001542"/>
    </source>
</evidence>
<comment type="subcellular location">
    <subcellularLocation>
        <location evidence="1">Endomembrane system</location>
        <topology evidence="1">Multi-pass membrane protein</topology>
    </subcellularLocation>
</comment>
<keyword evidence="5 10" id="KW-0472">Membrane</keyword>
<comment type="catalytic activity">
    <reaction evidence="9 10">
        <text>L-cysteinyl-[protein] + hexadecanoyl-CoA = S-hexadecanoyl-L-cysteinyl-[protein] + CoA</text>
        <dbReference type="Rhea" id="RHEA:36683"/>
        <dbReference type="Rhea" id="RHEA-COMP:10131"/>
        <dbReference type="Rhea" id="RHEA-COMP:11032"/>
        <dbReference type="ChEBI" id="CHEBI:29950"/>
        <dbReference type="ChEBI" id="CHEBI:57287"/>
        <dbReference type="ChEBI" id="CHEBI:57379"/>
        <dbReference type="ChEBI" id="CHEBI:74151"/>
        <dbReference type="EC" id="2.3.1.225"/>
    </reaction>
</comment>
<dbReference type="eggNOG" id="KOG1312">
    <property type="taxonomic scope" value="Eukaryota"/>
</dbReference>
<feature type="domain" description="Palmitoyltransferase DHHC" evidence="12">
    <location>
        <begin position="131"/>
        <end position="271"/>
    </location>
</feature>
<dbReference type="EC" id="2.3.1.225" evidence="10"/>
<evidence type="ECO:0000259" key="12">
    <source>
        <dbReference type="Pfam" id="PF01529"/>
    </source>
</evidence>
<dbReference type="GO" id="GO:0005794">
    <property type="term" value="C:Golgi apparatus"/>
    <property type="evidence" value="ECO:0000318"/>
    <property type="project" value="GO_Central"/>
</dbReference>
<dbReference type="Pfam" id="PF01529">
    <property type="entry name" value="DHHC"/>
    <property type="match status" value="1"/>
</dbReference>
<feature type="transmembrane region" description="Helical" evidence="10">
    <location>
        <begin position="231"/>
        <end position="255"/>
    </location>
</feature>
<evidence type="ECO:0000256" key="10">
    <source>
        <dbReference type="RuleBase" id="RU079119"/>
    </source>
</evidence>
<gene>
    <name evidence="13" type="ORF">TVAG_302890</name>
</gene>
<keyword evidence="6" id="KW-0564">Palmitate</keyword>
<keyword evidence="8 10" id="KW-0012">Acyltransferase</keyword>